<reference evidence="1" key="1">
    <citation type="submission" date="2022-03" db="EMBL/GenBank/DDBJ databases">
        <title>Genome Identification and Characterization of new species Bdellovibrio reynosense LBG001 sp. nov. from a Mexico soil sample.</title>
        <authorList>
            <person name="Camilli A."/>
            <person name="Ajao Y."/>
            <person name="Guo X."/>
        </authorList>
    </citation>
    <scope>NUCLEOTIDE SEQUENCE</scope>
    <source>
        <strain evidence="1">LBG001</strain>
    </source>
</reference>
<dbReference type="InterPro" id="IPR044543">
    <property type="entry name" value="YHJQ-like"/>
</dbReference>
<dbReference type="RefSeq" id="WP_243537651.1">
    <property type="nucleotide sequence ID" value="NZ_CP093442.1"/>
</dbReference>
<dbReference type="Proteomes" id="UP000830116">
    <property type="component" value="Chromosome"/>
</dbReference>
<evidence type="ECO:0000313" key="1">
    <source>
        <dbReference type="EMBL" id="UOF01261.1"/>
    </source>
</evidence>
<organism evidence="1 2">
    <name type="scientific">Bdellovibrio reynosensis</name>
    <dbReference type="NCBI Taxonomy" id="2835041"/>
    <lineage>
        <taxon>Bacteria</taxon>
        <taxon>Pseudomonadati</taxon>
        <taxon>Bdellovibrionota</taxon>
        <taxon>Bdellovibrionia</taxon>
        <taxon>Bdellovibrionales</taxon>
        <taxon>Pseudobdellovibrionaceae</taxon>
        <taxon>Bdellovibrio</taxon>
    </lineage>
</organism>
<keyword evidence="2" id="KW-1185">Reference proteome</keyword>
<dbReference type="EMBL" id="CP093442">
    <property type="protein sequence ID" value="UOF01261.1"/>
    <property type="molecule type" value="Genomic_DNA"/>
</dbReference>
<sequence length="129" mass="14250">MGNRSSQVQGRQVRTEEMASTIMQECIKNCMECFQTCTSLVQHCLGMGGEHAEPFHIGVLQACSYVCETSSKLMLINSEFHSDMCRICADICIACAVDCEKLGPNDPMMKHCAEVCRRCAESCSKMAAH</sequence>
<dbReference type="Pfam" id="PF03860">
    <property type="entry name" value="Csp"/>
    <property type="match status" value="1"/>
</dbReference>
<dbReference type="CDD" id="cd08026">
    <property type="entry name" value="DUF326"/>
    <property type="match status" value="1"/>
</dbReference>
<proteinExistence type="predicted"/>
<dbReference type="PANTHER" id="PTHR37310:SF1">
    <property type="entry name" value="CYTOPLASMIC PROTEIN"/>
    <property type="match status" value="1"/>
</dbReference>
<accession>A0ABY4CC65</accession>
<dbReference type="InterPro" id="IPR005560">
    <property type="entry name" value="Csp_YhjQ"/>
</dbReference>
<evidence type="ECO:0000313" key="2">
    <source>
        <dbReference type="Proteomes" id="UP000830116"/>
    </source>
</evidence>
<gene>
    <name evidence="1" type="ORF">MNR06_16320</name>
</gene>
<dbReference type="PANTHER" id="PTHR37310">
    <property type="entry name" value="CYTOPLASMIC PROTEIN-RELATED"/>
    <property type="match status" value="1"/>
</dbReference>
<dbReference type="Gene3D" id="1.20.1270.360">
    <property type="match status" value="1"/>
</dbReference>
<name>A0ABY4CC65_9BACT</name>
<protein>
    <submittedName>
        <fullName evidence="1">Four-helix bundle copper-binding protein</fullName>
    </submittedName>
</protein>